<keyword evidence="2" id="KW-0812">Transmembrane</keyword>
<dbReference type="AlphaFoldDB" id="A0A0F9SM05"/>
<dbReference type="EMBL" id="LAZR01000593">
    <property type="protein sequence ID" value="KKN63352.1"/>
    <property type="molecule type" value="Genomic_DNA"/>
</dbReference>
<feature type="compositionally biased region" description="Basic and acidic residues" evidence="1">
    <location>
        <begin position="14"/>
        <end position="30"/>
    </location>
</feature>
<accession>A0A0F9SM05</accession>
<proteinExistence type="predicted"/>
<organism evidence="3">
    <name type="scientific">marine sediment metagenome</name>
    <dbReference type="NCBI Taxonomy" id="412755"/>
    <lineage>
        <taxon>unclassified sequences</taxon>
        <taxon>metagenomes</taxon>
        <taxon>ecological metagenomes</taxon>
    </lineage>
</organism>
<gene>
    <name evidence="3" type="ORF">LCGC14_0503000</name>
</gene>
<reference evidence="3" key="1">
    <citation type="journal article" date="2015" name="Nature">
        <title>Complex archaea that bridge the gap between prokaryotes and eukaryotes.</title>
        <authorList>
            <person name="Spang A."/>
            <person name="Saw J.H."/>
            <person name="Jorgensen S.L."/>
            <person name="Zaremba-Niedzwiedzka K."/>
            <person name="Martijn J."/>
            <person name="Lind A.E."/>
            <person name="van Eijk R."/>
            <person name="Schleper C."/>
            <person name="Guy L."/>
            <person name="Ettema T.J."/>
        </authorList>
    </citation>
    <scope>NUCLEOTIDE SEQUENCE</scope>
</reference>
<feature type="region of interest" description="Disordered" evidence="1">
    <location>
        <begin position="14"/>
        <end position="43"/>
    </location>
</feature>
<keyword evidence="2" id="KW-1133">Transmembrane helix</keyword>
<keyword evidence="2" id="KW-0472">Membrane</keyword>
<sequence length="104" mass="11928">MTIEVLTSEVENIKKEHDKCENRQKGKQDELQDQINDQEVKQSTDKRKIYDHVNEIEKKLMVEIGAVAKDVRDTKWSIVKWLFIVMGGSALLQGAINKIFNLGG</sequence>
<feature type="transmembrane region" description="Helical" evidence="2">
    <location>
        <begin position="78"/>
        <end position="96"/>
    </location>
</feature>
<comment type="caution">
    <text evidence="3">The sequence shown here is derived from an EMBL/GenBank/DDBJ whole genome shotgun (WGS) entry which is preliminary data.</text>
</comment>
<evidence type="ECO:0000313" key="3">
    <source>
        <dbReference type="EMBL" id="KKN63352.1"/>
    </source>
</evidence>
<evidence type="ECO:0000256" key="1">
    <source>
        <dbReference type="SAM" id="MobiDB-lite"/>
    </source>
</evidence>
<evidence type="ECO:0000256" key="2">
    <source>
        <dbReference type="SAM" id="Phobius"/>
    </source>
</evidence>
<protein>
    <submittedName>
        <fullName evidence="3">Uncharacterized protein</fullName>
    </submittedName>
</protein>
<name>A0A0F9SM05_9ZZZZ</name>